<proteinExistence type="inferred from homology"/>
<keyword evidence="3 8" id="KW-0375">Hydrogen ion transport</keyword>
<dbReference type="SUPFAM" id="SSF47928">
    <property type="entry name" value="N-terminal domain of the delta subunit of the F1F0-ATP synthase"/>
    <property type="match status" value="1"/>
</dbReference>
<gene>
    <name evidence="8" type="primary">atpH</name>
    <name evidence="9" type="ORF">H9895_04650</name>
</gene>
<evidence type="ECO:0000256" key="8">
    <source>
        <dbReference type="HAMAP-Rule" id="MF_01416"/>
    </source>
</evidence>
<keyword evidence="5 8" id="KW-0472">Membrane</keyword>
<keyword evidence="7 8" id="KW-0066">ATP synthesis</keyword>
<organism evidence="9 10">
    <name type="scientific">Candidatus Pseudogracilibacillus intestinigallinarum</name>
    <dbReference type="NCBI Taxonomy" id="2838742"/>
    <lineage>
        <taxon>Bacteria</taxon>
        <taxon>Bacillati</taxon>
        <taxon>Bacillota</taxon>
        <taxon>Bacilli</taxon>
        <taxon>Bacillales</taxon>
        <taxon>Bacillaceae</taxon>
        <taxon>Pseudogracilibacillus</taxon>
    </lineage>
</organism>
<dbReference type="PANTHER" id="PTHR11910">
    <property type="entry name" value="ATP SYNTHASE DELTA CHAIN"/>
    <property type="match status" value="1"/>
</dbReference>
<comment type="caution">
    <text evidence="9">The sequence shown here is derived from an EMBL/GenBank/DDBJ whole genome shotgun (WGS) entry which is preliminary data.</text>
</comment>
<dbReference type="EMBL" id="DXHX01000066">
    <property type="protein sequence ID" value="HIV74355.1"/>
    <property type="molecule type" value="Genomic_DNA"/>
</dbReference>
<dbReference type="PRINTS" id="PR00125">
    <property type="entry name" value="ATPASEDELTA"/>
</dbReference>
<dbReference type="InterPro" id="IPR020781">
    <property type="entry name" value="ATPase_OSCP/d_CS"/>
</dbReference>
<evidence type="ECO:0000256" key="6">
    <source>
        <dbReference type="ARBA" id="ARBA00023196"/>
    </source>
</evidence>
<evidence type="ECO:0000313" key="9">
    <source>
        <dbReference type="EMBL" id="HIV74355.1"/>
    </source>
</evidence>
<name>A0A9D1PL13_9BACI</name>
<dbReference type="Pfam" id="PF00213">
    <property type="entry name" value="OSCP"/>
    <property type="match status" value="1"/>
</dbReference>
<evidence type="ECO:0000256" key="3">
    <source>
        <dbReference type="ARBA" id="ARBA00022781"/>
    </source>
</evidence>
<dbReference type="GO" id="GO:0046933">
    <property type="term" value="F:proton-transporting ATP synthase activity, rotational mechanism"/>
    <property type="evidence" value="ECO:0007669"/>
    <property type="project" value="UniProtKB-UniRule"/>
</dbReference>
<evidence type="ECO:0000313" key="10">
    <source>
        <dbReference type="Proteomes" id="UP000823937"/>
    </source>
</evidence>
<keyword evidence="2 8" id="KW-0813">Transport</keyword>
<evidence type="ECO:0000256" key="5">
    <source>
        <dbReference type="ARBA" id="ARBA00023136"/>
    </source>
</evidence>
<evidence type="ECO:0000256" key="4">
    <source>
        <dbReference type="ARBA" id="ARBA00023065"/>
    </source>
</evidence>
<keyword evidence="6 8" id="KW-0139">CF(1)</keyword>
<reference evidence="9" key="2">
    <citation type="submission" date="2021-04" db="EMBL/GenBank/DDBJ databases">
        <authorList>
            <person name="Gilroy R."/>
        </authorList>
    </citation>
    <scope>NUCLEOTIDE SEQUENCE</scope>
    <source>
        <strain evidence="9">CHK169-2315</strain>
    </source>
</reference>
<comment type="subcellular location">
    <subcellularLocation>
        <location evidence="8">Cell membrane</location>
        <topology evidence="8">Peripheral membrane protein</topology>
    </subcellularLocation>
    <subcellularLocation>
        <location evidence="1">Membrane</location>
    </subcellularLocation>
</comment>
<evidence type="ECO:0000256" key="7">
    <source>
        <dbReference type="ARBA" id="ARBA00023310"/>
    </source>
</evidence>
<evidence type="ECO:0000256" key="1">
    <source>
        <dbReference type="ARBA" id="ARBA00004370"/>
    </source>
</evidence>
<dbReference type="GO" id="GO:0005886">
    <property type="term" value="C:plasma membrane"/>
    <property type="evidence" value="ECO:0007669"/>
    <property type="project" value="UniProtKB-SubCell"/>
</dbReference>
<dbReference type="NCBIfam" id="NF004402">
    <property type="entry name" value="PRK05758.2-2"/>
    <property type="match status" value="1"/>
</dbReference>
<keyword evidence="8" id="KW-1003">Cell membrane</keyword>
<accession>A0A9D1PL13</accession>
<comment type="function">
    <text evidence="8">This protein is part of the stalk that links CF(0) to CF(1). It either transmits conformational changes from CF(0) to CF(1) or is implicated in proton conduction.</text>
</comment>
<comment type="function">
    <text evidence="8">F(1)F(0) ATP synthase produces ATP from ADP in the presence of a proton or sodium gradient. F-type ATPases consist of two structural domains, F(1) containing the extramembraneous catalytic core and F(0) containing the membrane proton channel, linked together by a central stalk and a peripheral stalk. During catalysis, ATP synthesis in the catalytic domain of F(1) is coupled via a rotary mechanism of the central stalk subunits to proton translocation.</text>
</comment>
<dbReference type="Gene3D" id="1.10.520.20">
    <property type="entry name" value="N-terminal domain of the delta subunit of the F1F0-ATP synthase"/>
    <property type="match status" value="1"/>
</dbReference>
<dbReference type="AlphaFoldDB" id="A0A9D1PL13"/>
<sequence length="181" mass="20239">MSEAVVAKRYADALFQLASEKNNVENIQNALSTVKDVIQNNKEVVDFLNHPRIKQADKMNIVEEAFGKFDKDVVNLIKLLVERHRISLVPAVIDHFAHFYNEENGIADATVYSVRALTDAEKEHLESSFTTKLNKKSVSINNVVDPSLIGGMKIRVGNTIYDGSISNKLNRLKQNIVSASK</sequence>
<comment type="similarity">
    <text evidence="8">Belongs to the ATPase delta chain family.</text>
</comment>
<dbReference type="NCBIfam" id="NF004403">
    <property type="entry name" value="PRK05758.2-4"/>
    <property type="match status" value="1"/>
</dbReference>
<protein>
    <recommendedName>
        <fullName evidence="8">ATP synthase subunit delta</fullName>
    </recommendedName>
    <alternativeName>
        <fullName evidence="8">ATP synthase F(1) sector subunit delta</fullName>
    </alternativeName>
    <alternativeName>
        <fullName evidence="8">F-type ATPase subunit delta</fullName>
        <shortName evidence="8">F-ATPase subunit delta</shortName>
    </alternativeName>
</protein>
<dbReference type="GO" id="GO:0045259">
    <property type="term" value="C:proton-transporting ATP synthase complex"/>
    <property type="evidence" value="ECO:0007669"/>
    <property type="project" value="UniProtKB-KW"/>
</dbReference>
<dbReference type="InterPro" id="IPR000711">
    <property type="entry name" value="ATPase_OSCP/dsu"/>
</dbReference>
<dbReference type="NCBIfam" id="TIGR01145">
    <property type="entry name" value="ATP_synt_delta"/>
    <property type="match status" value="1"/>
</dbReference>
<evidence type="ECO:0000256" key="2">
    <source>
        <dbReference type="ARBA" id="ARBA00022448"/>
    </source>
</evidence>
<dbReference type="Proteomes" id="UP000823937">
    <property type="component" value="Unassembled WGS sequence"/>
</dbReference>
<dbReference type="InterPro" id="IPR026015">
    <property type="entry name" value="ATP_synth_OSCP/delta_N_sf"/>
</dbReference>
<keyword evidence="4 8" id="KW-0406">Ion transport</keyword>
<dbReference type="HAMAP" id="MF_01416">
    <property type="entry name" value="ATP_synth_delta_bact"/>
    <property type="match status" value="1"/>
</dbReference>
<reference evidence="9" key="1">
    <citation type="journal article" date="2021" name="PeerJ">
        <title>Extensive microbial diversity within the chicken gut microbiome revealed by metagenomics and culture.</title>
        <authorList>
            <person name="Gilroy R."/>
            <person name="Ravi A."/>
            <person name="Getino M."/>
            <person name="Pursley I."/>
            <person name="Horton D.L."/>
            <person name="Alikhan N.F."/>
            <person name="Baker D."/>
            <person name="Gharbi K."/>
            <person name="Hall N."/>
            <person name="Watson M."/>
            <person name="Adriaenssens E.M."/>
            <person name="Foster-Nyarko E."/>
            <person name="Jarju S."/>
            <person name="Secka A."/>
            <person name="Antonio M."/>
            <person name="Oren A."/>
            <person name="Chaudhuri R.R."/>
            <person name="La Ragione R."/>
            <person name="Hildebrand F."/>
            <person name="Pallen M.J."/>
        </authorList>
    </citation>
    <scope>NUCLEOTIDE SEQUENCE</scope>
    <source>
        <strain evidence="9">CHK169-2315</strain>
    </source>
</reference>
<dbReference type="PROSITE" id="PS00389">
    <property type="entry name" value="ATPASE_DELTA"/>
    <property type="match status" value="1"/>
</dbReference>